<accession>A0ABW7Y4P1</accession>
<organism evidence="1 2">
    <name type="scientific">Streptomyces cellulosae</name>
    <dbReference type="NCBI Taxonomy" id="1968"/>
    <lineage>
        <taxon>Bacteria</taxon>
        <taxon>Bacillati</taxon>
        <taxon>Actinomycetota</taxon>
        <taxon>Actinomycetes</taxon>
        <taxon>Kitasatosporales</taxon>
        <taxon>Streptomycetaceae</taxon>
        <taxon>Streptomyces</taxon>
    </lineage>
</organism>
<dbReference type="GO" id="GO:0032259">
    <property type="term" value="P:methylation"/>
    <property type="evidence" value="ECO:0007669"/>
    <property type="project" value="UniProtKB-KW"/>
</dbReference>
<proteinExistence type="predicted"/>
<dbReference type="InterPro" id="IPR029063">
    <property type="entry name" value="SAM-dependent_MTases_sf"/>
</dbReference>
<protein>
    <submittedName>
        <fullName evidence="1">Class I SAM-dependent methyltransferase</fullName>
        <ecNumber evidence="1">2.1.1.-</ecNumber>
    </submittedName>
</protein>
<reference evidence="1 2" key="1">
    <citation type="submission" date="2024-10" db="EMBL/GenBank/DDBJ databases">
        <title>The Natural Products Discovery Center: Release of the First 8490 Sequenced Strains for Exploring Actinobacteria Biosynthetic Diversity.</title>
        <authorList>
            <person name="Kalkreuter E."/>
            <person name="Kautsar S.A."/>
            <person name="Yang D."/>
            <person name="Bader C.D."/>
            <person name="Teijaro C.N."/>
            <person name="Fluegel L."/>
            <person name="Davis C.M."/>
            <person name="Simpson J.R."/>
            <person name="Lauterbach L."/>
            <person name="Steele A.D."/>
            <person name="Gui C."/>
            <person name="Meng S."/>
            <person name="Li G."/>
            <person name="Viehrig K."/>
            <person name="Ye F."/>
            <person name="Su P."/>
            <person name="Kiefer A.F."/>
            <person name="Nichols A."/>
            <person name="Cepeda A.J."/>
            <person name="Yan W."/>
            <person name="Fan B."/>
            <person name="Jiang Y."/>
            <person name="Adhikari A."/>
            <person name="Zheng C.-J."/>
            <person name="Schuster L."/>
            <person name="Cowan T.M."/>
            <person name="Smanski M.J."/>
            <person name="Chevrette M.G."/>
            <person name="De Carvalho L.P.S."/>
            <person name="Shen B."/>
        </authorList>
    </citation>
    <scope>NUCLEOTIDE SEQUENCE [LARGE SCALE GENOMIC DNA]</scope>
    <source>
        <strain evidence="1 2">NPDC051599</strain>
    </source>
</reference>
<dbReference type="EMBL" id="JBITDC010000007">
    <property type="protein sequence ID" value="MFI5677333.1"/>
    <property type="molecule type" value="Genomic_DNA"/>
</dbReference>
<dbReference type="Gene3D" id="3.40.50.150">
    <property type="entry name" value="Vaccinia Virus protein VP39"/>
    <property type="match status" value="1"/>
</dbReference>
<dbReference type="CDD" id="cd02440">
    <property type="entry name" value="AdoMet_MTases"/>
    <property type="match status" value="1"/>
</dbReference>
<keyword evidence="2" id="KW-1185">Reference proteome</keyword>
<gene>
    <name evidence="1" type="ORF">ACIA8P_22130</name>
</gene>
<dbReference type="EC" id="2.1.1.-" evidence="1"/>
<dbReference type="GO" id="GO:0008168">
    <property type="term" value="F:methyltransferase activity"/>
    <property type="evidence" value="ECO:0007669"/>
    <property type="project" value="UniProtKB-KW"/>
</dbReference>
<dbReference type="RefSeq" id="WP_398657977.1">
    <property type="nucleotide sequence ID" value="NZ_JBITDC010000007.1"/>
</dbReference>
<comment type="caution">
    <text evidence="1">The sequence shown here is derived from an EMBL/GenBank/DDBJ whole genome shotgun (WGS) entry which is preliminary data.</text>
</comment>
<dbReference type="Proteomes" id="UP001612415">
    <property type="component" value="Unassembled WGS sequence"/>
</dbReference>
<evidence type="ECO:0000313" key="2">
    <source>
        <dbReference type="Proteomes" id="UP001612415"/>
    </source>
</evidence>
<sequence>MLKSMLVDYSNPNSLAHRARTRRWEEMVRRFPELGDMRVLDLGGTPQSWTHAPVTPAQVVCVNLDSHHECREGRVTGLVGDACDLPDALRNERFDLVYSNSLMEHVGGHSRRQRFAETVYTGGDLHWVQTPYRYFPVEPHWLFPGMQWLPFRAKVAVVRHWPHGTSRQHRRPPTVTEAAAKAAEVELLSATGMRTYFPHSQIWFERFAGLPKSLVARS</sequence>
<keyword evidence="1" id="KW-0489">Methyltransferase</keyword>
<dbReference type="SUPFAM" id="SSF53335">
    <property type="entry name" value="S-adenosyl-L-methionine-dependent methyltransferases"/>
    <property type="match status" value="1"/>
</dbReference>
<keyword evidence="1" id="KW-0808">Transferase</keyword>
<evidence type="ECO:0000313" key="1">
    <source>
        <dbReference type="EMBL" id="MFI5677333.1"/>
    </source>
</evidence>
<name>A0ABW7Y4P1_STRCE</name>